<proteinExistence type="predicted"/>
<dbReference type="EMBL" id="CAMXCT020001831">
    <property type="protein sequence ID" value="CAL1146799.1"/>
    <property type="molecule type" value="Genomic_DNA"/>
</dbReference>
<evidence type="ECO:0000313" key="3">
    <source>
        <dbReference type="Proteomes" id="UP001152797"/>
    </source>
</evidence>
<reference evidence="1" key="1">
    <citation type="submission" date="2022-10" db="EMBL/GenBank/DDBJ databases">
        <authorList>
            <person name="Chen Y."/>
            <person name="Dougan E. K."/>
            <person name="Chan C."/>
            <person name="Rhodes N."/>
            <person name="Thang M."/>
        </authorList>
    </citation>
    <scope>NUCLEOTIDE SEQUENCE</scope>
</reference>
<accession>A0A9P1FXM8</accession>
<name>A0A9P1FXM8_9DINO</name>
<sequence length="736" mass="84086">WCPHLAMPRWRAMYSQVTPEDPRSCSHWHCTVKRGCTAKRSFQAWPHCAAACGFGVAPAARKGRHIASRSGLRSDVQLVAGPSTIQTLRGQLCGREVALILCGEAHEDCIDLTRSRSVLEATFGWIPTADAFSYITPFHTKNDVTLHVAKKWAARAMTREDDGGLLLFRLQNPAQGTGTAHVFRPDEILPQPGAQEENAVYFLWKDSDDEARLLREKKVRGEQLSIAEHDALLLGRKQRLRSEDRVELFDDWLIRAGNLLRPVEIVLEGPVPASEVTLHEEPGGYEVPIAHETSQALDLDSGEEEDFKDFKDFKGFRLIRFASDNATGSFLEYVRRRVRQHVASNRIHFFDLRELGDPDEFQMRKEFQRLVIQNPPVDLEEKRVQELGLGVARTAEDCPRPSWEAFFGAASELLYYSPHVHADYVPFLACVMKPPELLPKDWILKFFEHLYCGLVSDAIDMLRSDENAARFLRLRSMLHWNGERYQQRQDIRPLIPVSVAPLRCYLKAKDLPQARTWVSGLAERLRPKAQETSELVTKAQRWYLQEVEAFLQDVKGNDQDGDHFFAYLREVHREIYDDVDSNHASASPHVPSLSKPFGQKFYNLGEIKMPSFDEAMREILAFDPIDGKATTRRQRVLAKIIIDVFQLRMVDLASVLIVLDRALAYPKGSEVVIIMYAGSDHGHTVEKFYRDLGFSAKSLPRQGLVGKSWQDHYGPREPRGLRFPSYLYDFSELFRS</sequence>
<protein>
    <submittedName>
        <fullName evidence="1">Uncharacterized protein</fullName>
    </submittedName>
</protein>
<feature type="non-terminal residue" evidence="1">
    <location>
        <position position="1"/>
    </location>
</feature>
<dbReference type="EMBL" id="CAMXCT030001831">
    <property type="protein sequence ID" value="CAL4780736.1"/>
    <property type="molecule type" value="Genomic_DNA"/>
</dbReference>
<gene>
    <name evidence="1" type="ORF">C1SCF055_LOCUS20177</name>
</gene>
<evidence type="ECO:0000313" key="1">
    <source>
        <dbReference type="EMBL" id="CAI3993424.1"/>
    </source>
</evidence>
<comment type="caution">
    <text evidence="1">The sequence shown here is derived from an EMBL/GenBank/DDBJ whole genome shotgun (WGS) entry which is preliminary data.</text>
</comment>
<dbReference type="AlphaFoldDB" id="A0A9P1FXM8"/>
<reference evidence="2" key="2">
    <citation type="submission" date="2024-04" db="EMBL/GenBank/DDBJ databases">
        <authorList>
            <person name="Chen Y."/>
            <person name="Shah S."/>
            <person name="Dougan E. K."/>
            <person name="Thang M."/>
            <person name="Chan C."/>
        </authorList>
    </citation>
    <scope>NUCLEOTIDE SEQUENCE [LARGE SCALE GENOMIC DNA]</scope>
</reference>
<dbReference type="Proteomes" id="UP001152797">
    <property type="component" value="Unassembled WGS sequence"/>
</dbReference>
<dbReference type="EMBL" id="CAMXCT010001831">
    <property type="protein sequence ID" value="CAI3993424.1"/>
    <property type="molecule type" value="Genomic_DNA"/>
</dbReference>
<evidence type="ECO:0000313" key="2">
    <source>
        <dbReference type="EMBL" id="CAL1146799.1"/>
    </source>
</evidence>
<keyword evidence="3" id="KW-1185">Reference proteome</keyword>
<organism evidence="1">
    <name type="scientific">Cladocopium goreaui</name>
    <dbReference type="NCBI Taxonomy" id="2562237"/>
    <lineage>
        <taxon>Eukaryota</taxon>
        <taxon>Sar</taxon>
        <taxon>Alveolata</taxon>
        <taxon>Dinophyceae</taxon>
        <taxon>Suessiales</taxon>
        <taxon>Symbiodiniaceae</taxon>
        <taxon>Cladocopium</taxon>
    </lineage>
</organism>
<dbReference type="OrthoDB" id="410301at2759"/>